<dbReference type="EnsemblMetazoa" id="XM_008215883">
    <property type="protein sequence ID" value="XP_008214105"/>
    <property type="gene ID" value="LOC100677851"/>
</dbReference>
<feature type="compositionally biased region" description="Polar residues" evidence="1">
    <location>
        <begin position="78"/>
        <end position="93"/>
    </location>
</feature>
<feature type="region of interest" description="Disordered" evidence="1">
    <location>
        <begin position="40"/>
        <end position="112"/>
    </location>
</feature>
<feature type="region of interest" description="Disordered" evidence="1">
    <location>
        <begin position="312"/>
        <end position="332"/>
    </location>
</feature>
<dbReference type="AlphaFoldDB" id="A0A7M7HAJ1"/>
<dbReference type="InParanoid" id="A0A7M7HAJ1"/>
<protein>
    <submittedName>
        <fullName evidence="2">Uncharacterized protein</fullName>
    </submittedName>
</protein>
<feature type="compositionally biased region" description="Basic and acidic residues" evidence="1">
    <location>
        <begin position="44"/>
        <end position="70"/>
    </location>
</feature>
<reference evidence="2" key="1">
    <citation type="submission" date="2021-01" db="UniProtKB">
        <authorList>
            <consortium name="EnsemblMetazoa"/>
        </authorList>
    </citation>
    <scope>IDENTIFICATION</scope>
</reference>
<keyword evidence="3" id="KW-1185">Reference proteome</keyword>
<evidence type="ECO:0000313" key="3">
    <source>
        <dbReference type="Proteomes" id="UP000002358"/>
    </source>
</evidence>
<dbReference type="OrthoDB" id="7653387at2759"/>
<name>A0A7M7HAJ1_NASVI</name>
<evidence type="ECO:0000313" key="2">
    <source>
        <dbReference type="EnsemblMetazoa" id="XP_008214105"/>
    </source>
</evidence>
<feature type="compositionally biased region" description="Basic residues" evidence="1">
    <location>
        <begin position="94"/>
        <end position="107"/>
    </location>
</feature>
<accession>A0A7M7HAJ1</accession>
<sequence length="365" mass="39618">MPNDNTAVCGCGVVLNLPKSRNGLTAISTRNITILIPKTNKSSGKVEGRPGAKKPAEMLEHHSSRSREPNSRAADCHGSTSSVAEQSTRQSGKSIKKDKRINSSRRTRSAERVESHYTYIDSGSSIIRAGIRENAIAEALYCTIDDDEPEPQSQQQQPTSTSIVGNNISGSSSVGGGSLSQQVNSAGGVTQNNRPQQPVYVVPSMTSPPPTYDVAIAKSWQSSLPPSYEEYLRHKHALLSRSHTPPPPWTDSSTGGGAASLDIQQMSRELLASEPELREYLTQLALQGGAEQAAQHCQQLLSKQQAIRKQAVRTQRRRAMPPRSQSESRAHQQRIATMYEDGAFCMETTAIQSAFENGVAFCSLM</sequence>
<organism evidence="2 3">
    <name type="scientific">Nasonia vitripennis</name>
    <name type="common">Parasitic wasp</name>
    <dbReference type="NCBI Taxonomy" id="7425"/>
    <lineage>
        <taxon>Eukaryota</taxon>
        <taxon>Metazoa</taxon>
        <taxon>Ecdysozoa</taxon>
        <taxon>Arthropoda</taxon>
        <taxon>Hexapoda</taxon>
        <taxon>Insecta</taxon>
        <taxon>Pterygota</taxon>
        <taxon>Neoptera</taxon>
        <taxon>Endopterygota</taxon>
        <taxon>Hymenoptera</taxon>
        <taxon>Apocrita</taxon>
        <taxon>Proctotrupomorpha</taxon>
        <taxon>Chalcidoidea</taxon>
        <taxon>Pteromalidae</taxon>
        <taxon>Pteromalinae</taxon>
        <taxon>Nasonia</taxon>
    </lineage>
</organism>
<proteinExistence type="predicted"/>
<dbReference type="Proteomes" id="UP000002358">
    <property type="component" value="Chromosome 4"/>
</dbReference>
<dbReference type="GeneID" id="100677851"/>
<dbReference type="KEGG" id="nvi:100677851"/>
<evidence type="ECO:0000256" key="1">
    <source>
        <dbReference type="SAM" id="MobiDB-lite"/>
    </source>
</evidence>
<dbReference type="RefSeq" id="XP_008214105.1">
    <property type="nucleotide sequence ID" value="XM_008215883.3"/>
</dbReference>
<feature type="region of interest" description="Disordered" evidence="1">
    <location>
        <begin position="170"/>
        <end position="195"/>
    </location>
</feature>